<dbReference type="EMBL" id="CP000089">
    <property type="protein sequence ID" value="AAZ45579.1"/>
    <property type="molecule type" value="Genomic_DNA"/>
</dbReference>
<sequence length="102" mass="11801">MSYQVRFTEDAEADLLRLYEFILAKDQTDWSLATRALEAIKNGIRSLELSPFSYRKATSDNPFLRELLIPFGASGYVALFEIENEQTVTILAVRHQLEEDYH</sequence>
<name>Q47HV2_DECAR</name>
<accession>Q47HV2</accession>
<evidence type="ECO:0000256" key="1">
    <source>
        <dbReference type="ARBA" id="ARBA00022649"/>
    </source>
</evidence>
<dbReference type="STRING" id="159087.Daro_0823"/>
<proteinExistence type="predicted"/>
<protein>
    <submittedName>
        <fullName evidence="2">Plasmid stabilization system</fullName>
    </submittedName>
</protein>
<reference evidence="2" key="1">
    <citation type="submission" date="2005-08" db="EMBL/GenBank/DDBJ databases">
        <title>Complete sequence of Dechloromonas aromatica RCB.</title>
        <authorList>
            <person name="Salinero K.K."/>
            <person name="Copeland A."/>
            <person name="Lucas S."/>
            <person name="Lapidus A."/>
            <person name="Barry K."/>
            <person name="Detter J.C."/>
            <person name="Glavina T."/>
            <person name="Hammon N."/>
            <person name="Israni S."/>
            <person name="Pitluck S."/>
            <person name="Di Bartolo G."/>
            <person name="Trong S."/>
            <person name="Schmutz J."/>
            <person name="Larimer F."/>
            <person name="Land M."/>
            <person name="Ivanova N."/>
            <person name="Richardson P."/>
        </authorList>
    </citation>
    <scope>NUCLEOTIDE SEQUENCE</scope>
    <source>
        <strain evidence="2">RCB</strain>
    </source>
</reference>
<dbReference type="KEGG" id="dar:Daro_0823"/>
<dbReference type="OrthoDB" id="121597at2"/>
<keyword evidence="1" id="KW-1277">Toxin-antitoxin system</keyword>
<dbReference type="InterPro" id="IPR035093">
    <property type="entry name" value="RelE/ParE_toxin_dom_sf"/>
</dbReference>
<dbReference type="AlphaFoldDB" id="Q47HV2"/>
<evidence type="ECO:0000313" key="2">
    <source>
        <dbReference type="EMBL" id="AAZ45579.1"/>
    </source>
</evidence>
<dbReference type="eggNOG" id="COG3668">
    <property type="taxonomic scope" value="Bacteria"/>
</dbReference>
<dbReference type="Pfam" id="PF05016">
    <property type="entry name" value="ParE_toxin"/>
    <property type="match status" value="1"/>
</dbReference>
<gene>
    <name evidence="2" type="ordered locus">Daro_0823</name>
</gene>
<dbReference type="HOGENOM" id="CLU_147162_13_1_4"/>
<dbReference type="Gene3D" id="3.30.2310.20">
    <property type="entry name" value="RelE-like"/>
    <property type="match status" value="1"/>
</dbReference>
<organism evidence="2">
    <name type="scientific">Dechloromonas aromatica (strain RCB)</name>
    <dbReference type="NCBI Taxonomy" id="159087"/>
    <lineage>
        <taxon>Bacteria</taxon>
        <taxon>Pseudomonadati</taxon>
        <taxon>Pseudomonadota</taxon>
        <taxon>Betaproteobacteria</taxon>
        <taxon>Rhodocyclales</taxon>
        <taxon>Azonexaceae</taxon>
        <taxon>Dechloromonas</taxon>
    </lineage>
</organism>
<dbReference type="InterPro" id="IPR007712">
    <property type="entry name" value="RelE/ParE_toxin"/>
</dbReference>